<organism evidence="1 2">
    <name type="scientific">Larinioides sclopetarius</name>
    <dbReference type="NCBI Taxonomy" id="280406"/>
    <lineage>
        <taxon>Eukaryota</taxon>
        <taxon>Metazoa</taxon>
        <taxon>Ecdysozoa</taxon>
        <taxon>Arthropoda</taxon>
        <taxon>Chelicerata</taxon>
        <taxon>Arachnida</taxon>
        <taxon>Araneae</taxon>
        <taxon>Araneomorphae</taxon>
        <taxon>Entelegynae</taxon>
        <taxon>Araneoidea</taxon>
        <taxon>Araneidae</taxon>
        <taxon>Larinioides</taxon>
    </lineage>
</organism>
<gene>
    <name evidence="1" type="ORF">LARSCL_LOCUS19426</name>
</gene>
<evidence type="ECO:0000313" key="1">
    <source>
        <dbReference type="EMBL" id="CAL1295706.1"/>
    </source>
</evidence>
<name>A0AAV2BHL2_9ARAC</name>
<dbReference type="AlphaFoldDB" id="A0AAV2BHL2"/>
<sequence length="92" mass="10485">MKSVSATRQVVCRQLWLAFGEGINKGDCATKFRWKIPEEYGRAERWMVVSAQENKCKWHFNYYLLSVPPLSGPRVLPSCEGSIICLDCGCLK</sequence>
<evidence type="ECO:0000313" key="2">
    <source>
        <dbReference type="Proteomes" id="UP001497382"/>
    </source>
</evidence>
<proteinExistence type="predicted"/>
<reference evidence="1 2" key="1">
    <citation type="submission" date="2024-04" db="EMBL/GenBank/DDBJ databases">
        <authorList>
            <person name="Rising A."/>
            <person name="Reimegard J."/>
            <person name="Sonavane S."/>
            <person name="Akerstrom W."/>
            <person name="Nylinder S."/>
            <person name="Hedman E."/>
            <person name="Kallberg Y."/>
        </authorList>
    </citation>
    <scope>NUCLEOTIDE SEQUENCE [LARGE SCALE GENOMIC DNA]</scope>
</reference>
<dbReference type="EMBL" id="CAXIEN010000378">
    <property type="protein sequence ID" value="CAL1295706.1"/>
    <property type="molecule type" value="Genomic_DNA"/>
</dbReference>
<protein>
    <submittedName>
        <fullName evidence="1">Uncharacterized protein</fullName>
    </submittedName>
</protein>
<accession>A0AAV2BHL2</accession>
<keyword evidence="2" id="KW-1185">Reference proteome</keyword>
<comment type="caution">
    <text evidence="1">The sequence shown here is derived from an EMBL/GenBank/DDBJ whole genome shotgun (WGS) entry which is preliminary data.</text>
</comment>
<dbReference type="Proteomes" id="UP001497382">
    <property type="component" value="Unassembled WGS sequence"/>
</dbReference>